<dbReference type="InterPro" id="IPR050398">
    <property type="entry name" value="HssS/ArlS-like"/>
</dbReference>
<keyword evidence="5" id="KW-0597">Phosphoprotein</keyword>
<evidence type="ECO:0000256" key="4">
    <source>
        <dbReference type="ARBA" id="ARBA00022475"/>
    </source>
</evidence>
<keyword evidence="8" id="KW-0547">Nucleotide-binding</keyword>
<keyword evidence="12" id="KW-0902">Two-component regulatory system</keyword>
<evidence type="ECO:0000256" key="13">
    <source>
        <dbReference type="ARBA" id="ARBA00023136"/>
    </source>
</evidence>
<comment type="catalytic activity">
    <reaction evidence="1">
        <text>ATP + protein L-histidine = ADP + protein N-phospho-L-histidine.</text>
        <dbReference type="EC" id="2.7.13.3"/>
    </reaction>
</comment>
<protein>
    <recommendedName>
        <fullName evidence="3">histidine kinase</fullName>
        <ecNumber evidence="3">2.7.13.3</ecNumber>
    </recommendedName>
</protein>
<keyword evidence="13 14" id="KW-0472">Membrane</keyword>
<dbReference type="InterPro" id="IPR004358">
    <property type="entry name" value="Sig_transdc_His_kin-like_C"/>
</dbReference>
<keyword evidence="11 14" id="KW-1133">Transmembrane helix</keyword>
<evidence type="ECO:0000256" key="8">
    <source>
        <dbReference type="ARBA" id="ARBA00022741"/>
    </source>
</evidence>
<evidence type="ECO:0000256" key="12">
    <source>
        <dbReference type="ARBA" id="ARBA00023012"/>
    </source>
</evidence>
<dbReference type="Gene3D" id="6.10.340.10">
    <property type="match status" value="1"/>
</dbReference>
<dbReference type="PROSITE" id="PS50885">
    <property type="entry name" value="HAMP"/>
    <property type="match status" value="1"/>
</dbReference>
<dbReference type="SUPFAM" id="SSF47384">
    <property type="entry name" value="Homodimeric domain of signal transducing histidine kinase"/>
    <property type="match status" value="1"/>
</dbReference>
<dbReference type="SUPFAM" id="SSF158472">
    <property type="entry name" value="HAMP domain-like"/>
    <property type="match status" value="1"/>
</dbReference>
<feature type="transmembrane region" description="Helical" evidence="14">
    <location>
        <begin position="167"/>
        <end position="190"/>
    </location>
</feature>
<dbReference type="Pfam" id="PF00672">
    <property type="entry name" value="HAMP"/>
    <property type="match status" value="1"/>
</dbReference>
<name>A0ABS4GRA2_9BACL</name>
<evidence type="ECO:0000256" key="14">
    <source>
        <dbReference type="SAM" id="Phobius"/>
    </source>
</evidence>
<dbReference type="InterPro" id="IPR005467">
    <property type="entry name" value="His_kinase_dom"/>
</dbReference>
<evidence type="ECO:0000256" key="1">
    <source>
        <dbReference type="ARBA" id="ARBA00000085"/>
    </source>
</evidence>
<keyword evidence="7 14" id="KW-0812">Transmembrane</keyword>
<evidence type="ECO:0000256" key="11">
    <source>
        <dbReference type="ARBA" id="ARBA00022989"/>
    </source>
</evidence>
<evidence type="ECO:0000256" key="9">
    <source>
        <dbReference type="ARBA" id="ARBA00022777"/>
    </source>
</evidence>
<dbReference type="PRINTS" id="PR00344">
    <property type="entry name" value="BCTRLSENSOR"/>
</dbReference>
<comment type="caution">
    <text evidence="17">The sequence shown here is derived from an EMBL/GenBank/DDBJ whole genome shotgun (WGS) entry which is preliminary data.</text>
</comment>
<dbReference type="InterPro" id="IPR036890">
    <property type="entry name" value="HATPase_C_sf"/>
</dbReference>
<organism evidence="17 18">
    <name type="scientific">Ammoniphilus resinae</name>
    <dbReference type="NCBI Taxonomy" id="861532"/>
    <lineage>
        <taxon>Bacteria</taxon>
        <taxon>Bacillati</taxon>
        <taxon>Bacillota</taxon>
        <taxon>Bacilli</taxon>
        <taxon>Bacillales</taxon>
        <taxon>Paenibacillaceae</taxon>
        <taxon>Aneurinibacillus group</taxon>
        <taxon>Ammoniphilus</taxon>
    </lineage>
</organism>
<evidence type="ECO:0000313" key="18">
    <source>
        <dbReference type="Proteomes" id="UP001519343"/>
    </source>
</evidence>
<evidence type="ECO:0000256" key="6">
    <source>
        <dbReference type="ARBA" id="ARBA00022679"/>
    </source>
</evidence>
<evidence type="ECO:0000313" key="17">
    <source>
        <dbReference type="EMBL" id="MBP1932794.1"/>
    </source>
</evidence>
<evidence type="ECO:0000259" key="16">
    <source>
        <dbReference type="PROSITE" id="PS50885"/>
    </source>
</evidence>
<dbReference type="SMART" id="SM00388">
    <property type="entry name" value="HisKA"/>
    <property type="match status" value="1"/>
</dbReference>
<comment type="subcellular location">
    <subcellularLocation>
        <location evidence="2">Cell membrane</location>
        <topology evidence="2">Multi-pass membrane protein</topology>
    </subcellularLocation>
</comment>
<keyword evidence="9 17" id="KW-0418">Kinase</keyword>
<keyword evidence="18" id="KW-1185">Reference proteome</keyword>
<dbReference type="SMART" id="SM00387">
    <property type="entry name" value="HATPase_c"/>
    <property type="match status" value="1"/>
</dbReference>
<feature type="domain" description="HAMP" evidence="16">
    <location>
        <begin position="192"/>
        <end position="244"/>
    </location>
</feature>
<keyword evidence="4" id="KW-1003">Cell membrane</keyword>
<sequence>MSIKIRLLLSYIAMTFIPVLLIALIATTLVPLYFGAGGETKMPAFWELSNQRKELTGGIKFMAQTAPNRFTDPAFLKNIDKQLNQVKSALVVKKQEKLIFVSEVVDTSNLDALLKQFQQEPAQPPWERRVNGRYSVEQYNITFSDQSTGTVYVISDWNQFYEGASRFFPLLLLSLLIVVGITNGILTLLVSRSIIRPLFSLKKAADQIKEGNLDHTVDLKRKDEIGKLGAAFEEMRIRLKESIHLQLQYEENRKELIASMTHDLKTPITGIKACVQGIQEGIVDTEQKREKYMNMIAGKAEEMDQLIDELMLYSKLDLRRLPFHFEEMDLAAYLQDGVDELRYDPRMENVQISFIPTSNQTVPVTADRDKLHRVFMNIVENSLKYMNKEQKEICVELIDEKEEAIVRIRDNGPGIEDSALPQIFNRFYRTEPSRNSETGGTGLGLAIVKQIIEGHGGRVWAESKMGEGTSIYFTLPKSEQRGEDE</sequence>
<gene>
    <name evidence="17" type="ORF">J2Z37_002805</name>
</gene>
<dbReference type="InterPro" id="IPR003661">
    <property type="entry name" value="HisK_dim/P_dom"/>
</dbReference>
<feature type="transmembrane region" description="Helical" evidence="14">
    <location>
        <begin position="7"/>
        <end position="34"/>
    </location>
</feature>
<dbReference type="InterPro" id="IPR003594">
    <property type="entry name" value="HATPase_dom"/>
</dbReference>
<dbReference type="SMART" id="SM00304">
    <property type="entry name" value="HAMP"/>
    <property type="match status" value="1"/>
</dbReference>
<dbReference type="Proteomes" id="UP001519343">
    <property type="component" value="Unassembled WGS sequence"/>
</dbReference>
<dbReference type="Gene3D" id="1.10.287.130">
    <property type="match status" value="1"/>
</dbReference>
<evidence type="ECO:0000256" key="5">
    <source>
        <dbReference type="ARBA" id="ARBA00022553"/>
    </source>
</evidence>
<evidence type="ECO:0000259" key="15">
    <source>
        <dbReference type="PROSITE" id="PS50109"/>
    </source>
</evidence>
<dbReference type="GO" id="GO:0016301">
    <property type="term" value="F:kinase activity"/>
    <property type="evidence" value="ECO:0007669"/>
    <property type="project" value="UniProtKB-KW"/>
</dbReference>
<dbReference type="RefSeq" id="WP_209810833.1">
    <property type="nucleotide sequence ID" value="NZ_JAGGKT010000008.1"/>
</dbReference>
<keyword evidence="6" id="KW-0808">Transferase</keyword>
<dbReference type="InterPro" id="IPR003660">
    <property type="entry name" value="HAMP_dom"/>
</dbReference>
<dbReference type="SUPFAM" id="SSF55874">
    <property type="entry name" value="ATPase domain of HSP90 chaperone/DNA topoisomerase II/histidine kinase"/>
    <property type="match status" value="1"/>
</dbReference>
<evidence type="ECO:0000256" key="7">
    <source>
        <dbReference type="ARBA" id="ARBA00022692"/>
    </source>
</evidence>
<dbReference type="EC" id="2.7.13.3" evidence="3"/>
<evidence type="ECO:0000256" key="3">
    <source>
        <dbReference type="ARBA" id="ARBA00012438"/>
    </source>
</evidence>
<dbReference type="Gene3D" id="3.30.565.10">
    <property type="entry name" value="Histidine kinase-like ATPase, C-terminal domain"/>
    <property type="match status" value="1"/>
</dbReference>
<reference evidence="17 18" key="1">
    <citation type="submission" date="2021-03" db="EMBL/GenBank/DDBJ databases">
        <title>Genomic Encyclopedia of Type Strains, Phase IV (KMG-IV): sequencing the most valuable type-strain genomes for metagenomic binning, comparative biology and taxonomic classification.</title>
        <authorList>
            <person name="Goeker M."/>
        </authorList>
    </citation>
    <scope>NUCLEOTIDE SEQUENCE [LARGE SCALE GENOMIC DNA]</scope>
    <source>
        <strain evidence="17 18">DSM 24738</strain>
    </source>
</reference>
<feature type="domain" description="Histidine kinase" evidence="15">
    <location>
        <begin position="259"/>
        <end position="479"/>
    </location>
</feature>
<dbReference type="CDD" id="cd00075">
    <property type="entry name" value="HATPase"/>
    <property type="match status" value="1"/>
</dbReference>
<evidence type="ECO:0000256" key="2">
    <source>
        <dbReference type="ARBA" id="ARBA00004651"/>
    </source>
</evidence>
<proteinExistence type="predicted"/>
<dbReference type="CDD" id="cd00082">
    <property type="entry name" value="HisKA"/>
    <property type="match status" value="1"/>
</dbReference>
<dbReference type="EMBL" id="JAGGKT010000008">
    <property type="protein sequence ID" value="MBP1932794.1"/>
    <property type="molecule type" value="Genomic_DNA"/>
</dbReference>
<dbReference type="InterPro" id="IPR036097">
    <property type="entry name" value="HisK_dim/P_sf"/>
</dbReference>
<dbReference type="Pfam" id="PF02518">
    <property type="entry name" value="HATPase_c"/>
    <property type="match status" value="1"/>
</dbReference>
<dbReference type="PANTHER" id="PTHR45528:SF1">
    <property type="entry name" value="SENSOR HISTIDINE KINASE CPXA"/>
    <property type="match status" value="1"/>
</dbReference>
<dbReference type="PANTHER" id="PTHR45528">
    <property type="entry name" value="SENSOR HISTIDINE KINASE CPXA"/>
    <property type="match status" value="1"/>
</dbReference>
<evidence type="ECO:0000256" key="10">
    <source>
        <dbReference type="ARBA" id="ARBA00022840"/>
    </source>
</evidence>
<accession>A0ABS4GRA2</accession>
<dbReference type="CDD" id="cd06225">
    <property type="entry name" value="HAMP"/>
    <property type="match status" value="1"/>
</dbReference>
<dbReference type="Pfam" id="PF00512">
    <property type="entry name" value="HisKA"/>
    <property type="match status" value="1"/>
</dbReference>
<keyword evidence="10" id="KW-0067">ATP-binding</keyword>
<dbReference type="PROSITE" id="PS50109">
    <property type="entry name" value="HIS_KIN"/>
    <property type="match status" value="1"/>
</dbReference>